<reference evidence="6 7" key="1">
    <citation type="submission" date="2020-08" db="EMBL/GenBank/DDBJ databases">
        <title>Genome sequence of Diaphorobacter aerolatus KACC 16536T.</title>
        <authorList>
            <person name="Hyun D.-W."/>
            <person name="Bae J.-W."/>
        </authorList>
    </citation>
    <scope>NUCLEOTIDE SEQUENCE [LARGE SCALE GENOMIC DNA]</scope>
    <source>
        <strain evidence="6 7">KACC 16536</strain>
    </source>
</reference>
<dbReference type="EMBL" id="CP060783">
    <property type="protein sequence ID" value="QNP49605.1"/>
    <property type="molecule type" value="Genomic_DNA"/>
</dbReference>
<evidence type="ECO:0000313" key="7">
    <source>
        <dbReference type="Proteomes" id="UP000516028"/>
    </source>
</evidence>
<dbReference type="InterPro" id="IPR036390">
    <property type="entry name" value="WH_DNA-bd_sf"/>
</dbReference>
<dbReference type="PRINTS" id="PR00039">
    <property type="entry name" value="HTHLYSR"/>
</dbReference>
<dbReference type="SUPFAM" id="SSF46785">
    <property type="entry name" value="Winged helix' DNA-binding domain"/>
    <property type="match status" value="1"/>
</dbReference>
<comment type="similarity">
    <text evidence="1">Belongs to the LysR transcriptional regulatory family.</text>
</comment>
<sequence length="316" mass="34968">MWTYKQLEAVYWIARLGGFSQAAAKLHTTQSAISRRVQELELQLETELFDRTARSSRLTEKGEELATLAANLLAQRDAAIEQFRRPDAIARRLRLGVTELTAMTWLPRLVALVQQYYPRVTIEPEVDSSVSLRDRLMNDDIDLIIVPDVFREGRAVCTRLGSVQNVWMCKPGLVNTRGSMTLQELAAYRLLSQGVLSGTGLMYSRWLKDHGVEVEHNLQSSSLIALIGLMVSGIGVSYLPADCFASMVDSGQLQMLDVNPPLPETTYVAMHLADQRSNLLAGIVMLAQSCCNFSRLFQDAGPSPADEAANANPSPL</sequence>
<dbReference type="PROSITE" id="PS50931">
    <property type="entry name" value="HTH_LYSR"/>
    <property type="match status" value="1"/>
</dbReference>
<dbReference type="CDD" id="cd05466">
    <property type="entry name" value="PBP2_LTTR_substrate"/>
    <property type="match status" value="1"/>
</dbReference>
<dbReference type="InterPro" id="IPR036388">
    <property type="entry name" value="WH-like_DNA-bd_sf"/>
</dbReference>
<dbReference type="Gene3D" id="3.40.190.290">
    <property type="match status" value="1"/>
</dbReference>
<proteinExistence type="inferred from homology"/>
<dbReference type="GO" id="GO:0003700">
    <property type="term" value="F:DNA-binding transcription factor activity"/>
    <property type="evidence" value="ECO:0007669"/>
    <property type="project" value="InterPro"/>
</dbReference>
<dbReference type="InterPro" id="IPR005119">
    <property type="entry name" value="LysR_subst-bd"/>
</dbReference>
<gene>
    <name evidence="6" type="ORF">H9K75_06440</name>
</gene>
<dbReference type="Pfam" id="PF03466">
    <property type="entry name" value="LysR_substrate"/>
    <property type="match status" value="1"/>
</dbReference>
<dbReference type="KEGG" id="daer:H9K75_06440"/>
<name>A0A7H0GMT9_9BURK</name>
<dbReference type="FunFam" id="1.10.10.10:FF:000001">
    <property type="entry name" value="LysR family transcriptional regulator"/>
    <property type="match status" value="1"/>
</dbReference>
<evidence type="ECO:0000313" key="6">
    <source>
        <dbReference type="EMBL" id="QNP49605.1"/>
    </source>
</evidence>
<evidence type="ECO:0000256" key="2">
    <source>
        <dbReference type="ARBA" id="ARBA00023015"/>
    </source>
</evidence>
<dbReference type="PANTHER" id="PTHR30126:SF77">
    <property type="entry name" value="TRANSCRIPTIONAL REGULATORY PROTEIN"/>
    <property type="match status" value="1"/>
</dbReference>
<evidence type="ECO:0000256" key="4">
    <source>
        <dbReference type="ARBA" id="ARBA00023163"/>
    </source>
</evidence>
<accession>A0A7H0GMT9</accession>
<dbReference type="GO" id="GO:0000976">
    <property type="term" value="F:transcription cis-regulatory region binding"/>
    <property type="evidence" value="ECO:0007669"/>
    <property type="project" value="TreeGrafter"/>
</dbReference>
<dbReference type="InterPro" id="IPR000847">
    <property type="entry name" value="LysR_HTH_N"/>
</dbReference>
<evidence type="ECO:0000256" key="1">
    <source>
        <dbReference type="ARBA" id="ARBA00009437"/>
    </source>
</evidence>
<keyword evidence="7" id="KW-1185">Reference proteome</keyword>
<evidence type="ECO:0000256" key="3">
    <source>
        <dbReference type="ARBA" id="ARBA00023125"/>
    </source>
</evidence>
<dbReference type="PANTHER" id="PTHR30126">
    <property type="entry name" value="HTH-TYPE TRANSCRIPTIONAL REGULATOR"/>
    <property type="match status" value="1"/>
</dbReference>
<organism evidence="6 7">
    <name type="scientific">Diaphorobacter aerolatus</name>
    <dbReference type="NCBI Taxonomy" id="1288495"/>
    <lineage>
        <taxon>Bacteria</taxon>
        <taxon>Pseudomonadati</taxon>
        <taxon>Pseudomonadota</taxon>
        <taxon>Betaproteobacteria</taxon>
        <taxon>Burkholderiales</taxon>
        <taxon>Comamonadaceae</taxon>
        <taxon>Diaphorobacter</taxon>
    </lineage>
</organism>
<evidence type="ECO:0000259" key="5">
    <source>
        <dbReference type="PROSITE" id="PS50931"/>
    </source>
</evidence>
<keyword evidence="2" id="KW-0805">Transcription regulation</keyword>
<dbReference type="Proteomes" id="UP000516028">
    <property type="component" value="Chromosome"/>
</dbReference>
<keyword evidence="4" id="KW-0804">Transcription</keyword>
<dbReference type="SUPFAM" id="SSF53850">
    <property type="entry name" value="Periplasmic binding protein-like II"/>
    <property type="match status" value="1"/>
</dbReference>
<dbReference type="Pfam" id="PF00126">
    <property type="entry name" value="HTH_1"/>
    <property type="match status" value="1"/>
</dbReference>
<dbReference type="RefSeq" id="WP_187725145.1">
    <property type="nucleotide sequence ID" value="NZ_CP060783.1"/>
</dbReference>
<protein>
    <submittedName>
        <fullName evidence="6">LysR family transcriptional regulator</fullName>
    </submittedName>
</protein>
<dbReference type="AlphaFoldDB" id="A0A7H0GMT9"/>
<keyword evidence="3" id="KW-0238">DNA-binding</keyword>
<feature type="domain" description="HTH lysR-type" evidence="5">
    <location>
        <begin position="2"/>
        <end position="59"/>
    </location>
</feature>
<dbReference type="Gene3D" id="1.10.10.10">
    <property type="entry name" value="Winged helix-like DNA-binding domain superfamily/Winged helix DNA-binding domain"/>
    <property type="match status" value="1"/>
</dbReference>